<keyword evidence="2" id="KW-0677">Repeat</keyword>
<evidence type="ECO:0000256" key="1">
    <source>
        <dbReference type="ARBA" id="ARBA00004394"/>
    </source>
</evidence>
<gene>
    <name evidence="8" type="ORF">BK809_0002174</name>
</gene>
<feature type="compositionally biased region" description="Basic and acidic residues" evidence="5">
    <location>
        <begin position="588"/>
        <end position="598"/>
    </location>
</feature>
<dbReference type="SUPFAM" id="SSF50156">
    <property type="entry name" value="PDZ domain-like"/>
    <property type="match status" value="1"/>
</dbReference>
<dbReference type="InterPro" id="IPR036034">
    <property type="entry name" value="PDZ_sf"/>
</dbReference>
<dbReference type="Proteomes" id="UP000190776">
    <property type="component" value="Unassembled WGS sequence"/>
</dbReference>
<evidence type="ECO:0000256" key="4">
    <source>
        <dbReference type="ARBA" id="ARBA00023136"/>
    </source>
</evidence>
<dbReference type="Pfam" id="PF04495">
    <property type="entry name" value="GRASP55_65"/>
    <property type="match status" value="1"/>
</dbReference>
<evidence type="ECO:0000256" key="3">
    <source>
        <dbReference type="ARBA" id="ARBA00023034"/>
    </source>
</evidence>
<keyword evidence="6" id="KW-1133">Transmembrane helix</keyword>
<dbReference type="InterPro" id="IPR007583">
    <property type="entry name" value="GRASP55_65"/>
</dbReference>
<feature type="region of interest" description="Disordered" evidence="5">
    <location>
        <begin position="21"/>
        <end position="57"/>
    </location>
</feature>
<dbReference type="PROSITE" id="PS51865">
    <property type="entry name" value="PDZ_GRASP"/>
    <property type="match status" value="1"/>
</dbReference>
<dbReference type="EMBL" id="MSZU01000081">
    <property type="protein sequence ID" value="OMP85962.1"/>
    <property type="molecule type" value="Genomic_DNA"/>
</dbReference>
<accession>A0A1S8BEK6</accession>
<dbReference type="FunFam" id="2.30.42.10:FF:000026">
    <property type="entry name" value="Golgi reassembly stacking protein 2"/>
    <property type="match status" value="1"/>
</dbReference>
<feature type="region of interest" description="Disordered" evidence="5">
    <location>
        <begin position="515"/>
        <end position="575"/>
    </location>
</feature>
<keyword evidence="4 6" id="KW-0472">Membrane</keyword>
<feature type="compositionally biased region" description="Low complexity" evidence="5">
    <location>
        <begin position="528"/>
        <end position="537"/>
    </location>
</feature>
<proteinExistence type="predicted"/>
<dbReference type="PANTHER" id="PTHR12893:SF0">
    <property type="entry name" value="GRASP65"/>
    <property type="match status" value="1"/>
</dbReference>
<keyword evidence="6" id="KW-0812">Transmembrane</keyword>
<reference evidence="8 9" key="1">
    <citation type="submission" date="2017-01" db="EMBL/GenBank/DDBJ databases">
        <title>Draft genome sequence of Diplodia seriata F98.1, a fungal species involved in grapevine trunk diseases.</title>
        <authorList>
            <person name="Robert-Siegwald G."/>
            <person name="Vallet J."/>
            <person name="Abou-Mansour E."/>
            <person name="Xu J."/>
            <person name="Rey P."/>
            <person name="Bertsch C."/>
            <person name="Rego C."/>
            <person name="Larignon P."/>
            <person name="Fontaine F."/>
            <person name="Lebrun M.-H."/>
        </authorList>
    </citation>
    <scope>NUCLEOTIDE SEQUENCE [LARGE SCALE GENOMIC DNA]</scope>
    <source>
        <strain evidence="8 9">F98.1</strain>
    </source>
</reference>
<evidence type="ECO:0000256" key="5">
    <source>
        <dbReference type="SAM" id="MobiDB-lite"/>
    </source>
</evidence>
<evidence type="ECO:0000313" key="8">
    <source>
        <dbReference type="EMBL" id="OMP85962.1"/>
    </source>
</evidence>
<evidence type="ECO:0000256" key="2">
    <source>
        <dbReference type="ARBA" id="ARBA00022737"/>
    </source>
</evidence>
<dbReference type="OrthoDB" id="3318at2759"/>
<protein>
    <recommendedName>
        <fullName evidence="7">PDZ GRASP-type domain-containing protein</fullName>
    </recommendedName>
</protein>
<name>A0A1S8BEK6_9PEZI</name>
<dbReference type="PANTHER" id="PTHR12893">
    <property type="entry name" value="GOLGI REASSEMBLY STACKING PROTEIN GRASP"/>
    <property type="match status" value="1"/>
</dbReference>
<evidence type="ECO:0000256" key="6">
    <source>
        <dbReference type="SAM" id="Phobius"/>
    </source>
</evidence>
<dbReference type="GO" id="GO:0007030">
    <property type="term" value="P:Golgi organization"/>
    <property type="evidence" value="ECO:0007669"/>
    <property type="project" value="TreeGrafter"/>
</dbReference>
<feature type="domain" description="PDZ GRASP-type" evidence="7">
    <location>
        <begin position="383"/>
        <end position="472"/>
    </location>
</feature>
<feature type="region of interest" description="Disordered" evidence="5">
    <location>
        <begin position="588"/>
        <end position="650"/>
    </location>
</feature>
<dbReference type="AlphaFoldDB" id="A0A1S8BEK6"/>
<feature type="compositionally biased region" description="Pro residues" evidence="5">
    <location>
        <begin position="609"/>
        <end position="633"/>
    </location>
</feature>
<comment type="caution">
    <text evidence="8">The sequence shown here is derived from an EMBL/GenBank/DDBJ whole genome shotgun (WGS) entry which is preliminary data.</text>
</comment>
<keyword evidence="3" id="KW-0333">Golgi apparatus</keyword>
<dbReference type="GO" id="GO:0000139">
    <property type="term" value="C:Golgi membrane"/>
    <property type="evidence" value="ECO:0007669"/>
    <property type="project" value="UniProtKB-SubCell"/>
</dbReference>
<dbReference type="STRING" id="420778.A0A1S8BEK6"/>
<feature type="compositionally biased region" description="Pro residues" evidence="5">
    <location>
        <begin position="641"/>
        <end position="650"/>
    </location>
</feature>
<feature type="transmembrane region" description="Helical" evidence="6">
    <location>
        <begin position="65"/>
        <end position="84"/>
    </location>
</feature>
<dbReference type="InterPro" id="IPR024958">
    <property type="entry name" value="GRASP_PDZ"/>
</dbReference>
<sequence>MALLGFLRRLYSLDTLDTRFTTSSNTPPKQLAAEPAIDPAKPTPNEAKDPKAAGSQPSKWGTPEFYLYYLVFLTAVPSMFYVVYDVSKASHPNYSKFEPLLSDGWLPGRKVDNSDGQYASFRDNLPYLFVIALVHPLLRKSYDYLCRADSYTQVRPSSTPGGRQLTHGLTAHAAADARLEQRVSFDFGFALVFIFALHGFSAVKVLLILYLNYKITTTLPGSYIPAATWIFNICTLFSNEIFRGYPFKDIAAFIHGGDGSGTWGAWLDSYGGLNPRWDVLFNITVLRLISFSMDYYWSLTMQGGSPIEVSFVRHHRNQCTLLTDNPDPTLFATEVRNCAGHTISLGVWSAKGQRIRELYVPIPSESPTLGISLQWSPLSSTEDVWHILDVQPNSPADLAGLLPYGDYVIGSPEGLVRGESGLGELVEDYVNRPLRLFVYNHEYNVTRPITITPSRNWGGQGLLGCVLGFGALHRVPAPLEEPPSGPGETLFDTAYTTNAPADAATAPTDFASPGFVGGSSVPPPPASASPASFFVPANMHTPPPPKSSASPGPGQQHSVVAAATHSGRTRKVRAHHAVAAGGIDDYFKEGEEKSKELDYGGGGSRGGSVPPPPPPKAGGPPKGGPPMGGPPRDGPASAATSPPPAGETSG</sequence>
<comment type="subcellular location">
    <subcellularLocation>
        <location evidence="1">Golgi apparatus membrane</location>
    </subcellularLocation>
</comment>
<feature type="transmembrane region" description="Helical" evidence="6">
    <location>
        <begin position="187"/>
        <end position="211"/>
    </location>
</feature>
<evidence type="ECO:0000313" key="9">
    <source>
        <dbReference type="Proteomes" id="UP000190776"/>
    </source>
</evidence>
<dbReference type="Gene3D" id="2.30.42.10">
    <property type="match status" value="1"/>
</dbReference>
<organism evidence="8 9">
    <name type="scientific">Diplodia seriata</name>
    <dbReference type="NCBI Taxonomy" id="420778"/>
    <lineage>
        <taxon>Eukaryota</taxon>
        <taxon>Fungi</taxon>
        <taxon>Dikarya</taxon>
        <taxon>Ascomycota</taxon>
        <taxon>Pezizomycotina</taxon>
        <taxon>Dothideomycetes</taxon>
        <taxon>Dothideomycetes incertae sedis</taxon>
        <taxon>Botryosphaeriales</taxon>
        <taxon>Botryosphaeriaceae</taxon>
        <taxon>Diplodia</taxon>
    </lineage>
</organism>
<evidence type="ECO:0000259" key="7">
    <source>
        <dbReference type="PROSITE" id="PS51865"/>
    </source>
</evidence>